<keyword evidence="5 10" id="KW-0694">RNA-binding</keyword>
<evidence type="ECO:0000256" key="12">
    <source>
        <dbReference type="RuleBase" id="RU004006"/>
    </source>
</evidence>
<evidence type="ECO:0000256" key="13">
    <source>
        <dbReference type="RuleBase" id="RU004008"/>
    </source>
</evidence>
<keyword evidence="16" id="KW-1185">Reference proteome</keyword>
<dbReference type="OrthoDB" id="9805969at2"/>
<dbReference type="EMBL" id="RAYQ01000001">
    <property type="protein sequence ID" value="RKI94169.1"/>
    <property type="molecule type" value="Genomic_DNA"/>
</dbReference>
<dbReference type="InterPro" id="IPR018260">
    <property type="entry name" value="Ribosomal_uL22_CS"/>
</dbReference>
<comment type="function">
    <text evidence="8">This protein binds specifically to 23S rRNA; its binding is stimulated by other ribosomal proteins, e.g. L4, L17, and L20. It is important during the early stages of 50S assembly. It makes multiple contacts with different domains of the 23S rRNA in the assembled 50S subunit and ribosome.</text>
</comment>
<evidence type="ECO:0000256" key="9">
    <source>
        <dbReference type="ARBA" id="ARBA00035207"/>
    </source>
</evidence>
<evidence type="ECO:0000256" key="7">
    <source>
        <dbReference type="ARBA" id="ARBA00023274"/>
    </source>
</evidence>
<dbReference type="InterPro" id="IPR036394">
    <property type="entry name" value="Ribosomal_uL22_sf"/>
</dbReference>
<comment type="function">
    <text evidence="10 13">This protein binds specifically to 23S rRNA; its binding is stimulated by other ribosomal proteins, e.g., L4, L17, and L20. It is important during the early stages of 50S assembly. It makes multiple contacts with different domains of the 23S rRNA in the assembled 50S subunit and ribosome.</text>
</comment>
<evidence type="ECO:0000256" key="1">
    <source>
        <dbReference type="ARBA" id="ARBA00003478"/>
    </source>
</evidence>
<comment type="caution">
    <text evidence="15">The sequence shown here is derived from an EMBL/GenBank/DDBJ whole genome shotgun (WGS) entry which is preliminary data.</text>
</comment>
<keyword evidence="6 10" id="KW-0689">Ribosomal protein</keyword>
<dbReference type="HAMAP" id="MF_01331_B">
    <property type="entry name" value="Ribosomal_uL22_B"/>
    <property type="match status" value="1"/>
</dbReference>
<dbReference type="NCBIfam" id="TIGR01044">
    <property type="entry name" value="rplV_bact"/>
    <property type="match status" value="1"/>
</dbReference>
<evidence type="ECO:0000256" key="8">
    <source>
        <dbReference type="ARBA" id="ARBA00025084"/>
    </source>
</evidence>
<dbReference type="GO" id="GO:0019843">
    <property type="term" value="F:rRNA binding"/>
    <property type="evidence" value="ECO:0007669"/>
    <property type="project" value="UniProtKB-UniRule"/>
</dbReference>
<dbReference type="InterPro" id="IPR001063">
    <property type="entry name" value="Ribosomal_uL22"/>
</dbReference>
<dbReference type="Gene3D" id="3.90.470.10">
    <property type="entry name" value="Ribosomal protein L22/L17"/>
    <property type="match status" value="1"/>
</dbReference>
<evidence type="ECO:0000256" key="11">
    <source>
        <dbReference type="RuleBase" id="RU004005"/>
    </source>
</evidence>
<dbReference type="GO" id="GO:0022625">
    <property type="term" value="C:cytosolic large ribosomal subunit"/>
    <property type="evidence" value="ECO:0007669"/>
    <property type="project" value="TreeGrafter"/>
</dbReference>
<dbReference type="RefSeq" id="WP_120465911.1">
    <property type="nucleotide sequence ID" value="NZ_CATJBT010000256.1"/>
</dbReference>
<dbReference type="AlphaFoldDB" id="A0A3A9ASJ6"/>
<dbReference type="GO" id="GO:0003735">
    <property type="term" value="F:structural constituent of ribosome"/>
    <property type="evidence" value="ECO:0007669"/>
    <property type="project" value="InterPro"/>
</dbReference>
<evidence type="ECO:0000256" key="3">
    <source>
        <dbReference type="ARBA" id="ARBA00011838"/>
    </source>
</evidence>
<evidence type="ECO:0000256" key="14">
    <source>
        <dbReference type="SAM" id="MobiDB-lite"/>
    </source>
</evidence>
<dbReference type="CDD" id="cd00336">
    <property type="entry name" value="Ribosomal_L22"/>
    <property type="match status" value="1"/>
</dbReference>
<sequence length="134" mass="15328">MAKGHRSQIKRERNAQKDTRPSAKLSYARVSVTKACFVLDAIRGKDVETALGILTYNPRYASSIIRKLLESARANAEYLYSQDPTKYPNPEHLYIAECYANKGPTMKRIKPRAQGRAYRIEKRMSHITIVLDAR</sequence>
<comment type="subunit">
    <text evidence="3 10 12">Part of the 50S ribosomal subunit.</text>
</comment>
<dbReference type="InterPro" id="IPR005727">
    <property type="entry name" value="Ribosomal_uL22_bac/chlpt-type"/>
</dbReference>
<comment type="function">
    <text evidence="1 10">The globular domain of the protein is located near the polypeptide exit tunnel on the outside of the subunit, while an extended beta-hairpin is found that lines the wall of the exit tunnel in the center of the 70S ribosome.</text>
</comment>
<evidence type="ECO:0000256" key="5">
    <source>
        <dbReference type="ARBA" id="ARBA00022884"/>
    </source>
</evidence>
<dbReference type="GO" id="GO:0006412">
    <property type="term" value="P:translation"/>
    <property type="evidence" value="ECO:0007669"/>
    <property type="project" value="UniProtKB-UniRule"/>
</dbReference>
<protein>
    <recommendedName>
        <fullName evidence="9 10">Large ribosomal subunit protein uL22</fullName>
    </recommendedName>
</protein>
<evidence type="ECO:0000256" key="10">
    <source>
        <dbReference type="HAMAP-Rule" id="MF_01331"/>
    </source>
</evidence>
<evidence type="ECO:0000256" key="6">
    <source>
        <dbReference type="ARBA" id="ARBA00022980"/>
    </source>
</evidence>
<dbReference type="Pfam" id="PF00237">
    <property type="entry name" value="Ribosomal_L22"/>
    <property type="match status" value="1"/>
</dbReference>
<organism evidence="15 16">
    <name type="scientific">Parablautia intestinalis</name>
    <dbReference type="NCBI Taxonomy" id="2320100"/>
    <lineage>
        <taxon>Bacteria</taxon>
        <taxon>Bacillati</taxon>
        <taxon>Bacillota</taxon>
        <taxon>Clostridia</taxon>
        <taxon>Lachnospirales</taxon>
        <taxon>Lachnospiraceae</taxon>
        <taxon>Parablautia</taxon>
    </lineage>
</organism>
<evidence type="ECO:0000313" key="15">
    <source>
        <dbReference type="EMBL" id="RKI94169.1"/>
    </source>
</evidence>
<dbReference type="PANTHER" id="PTHR13501:SF8">
    <property type="entry name" value="LARGE RIBOSOMAL SUBUNIT PROTEIN UL22M"/>
    <property type="match status" value="1"/>
</dbReference>
<feature type="region of interest" description="Disordered" evidence="14">
    <location>
        <begin position="1"/>
        <end position="22"/>
    </location>
</feature>
<gene>
    <name evidence="10" type="primary">rplV</name>
    <name evidence="15" type="ORF">D7V94_00905</name>
</gene>
<dbReference type="Proteomes" id="UP000280696">
    <property type="component" value="Unassembled WGS sequence"/>
</dbReference>
<comment type="similarity">
    <text evidence="2 10 11">Belongs to the universal ribosomal protein uL22 family.</text>
</comment>
<dbReference type="PANTHER" id="PTHR13501">
    <property type="entry name" value="CHLOROPLAST 50S RIBOSOMAL PROTEIN L22-RELATED"/>
    <property type="match status" value="1"/>
</dbReference>
<keyword evidence="7 10" id="KW-0687">Ribonucleoprotein</keyword>
<dbReference type="InterPro" id="IPR047867">
    <property type="entry name" value="Ribosomal_uL22_bac/org-type"/>
</dbReference>
<accession>A0A3A9ASJ6</accession>
<dbReference type="PROSITE" id="PS00464">
    <property type="entry name" value="RIBOSOMAL_L22"/>
    <property type="match status" value="1"/>
</dbReference>
<dbReference type="SUPFAM" id="SSF54843">
    <property type="entry name" value="Ribosomal protein L22"/>
    <property type="match status" value="1"/>
</dbReference>
<feature type="compositionally biased region" description="Basic and acidic residues" evidence="14">
    <location>
        <begin position="9"/>
        <end position="21"/>
    </location>
</feature>
<reference evidence="15 16" key="1">
    <citation type="submission" date="2018-09" db="EMBL/GenBank/DDBJ databases">
        <title>Murine metabolic-syndrome-specific gut microbial biobank.</title>
        <authorList>
            <person name="Liu C."/>
        </authorList>
    </citation>
    <scope>NUCLEOTIDE SEQUENCE [LARGE SCALE GENOMIC DNA]</scope>
    <source>
        <strain evidence="15 16">0.1xD8-82</strain>
    </source>
</reference>
<evidence type="ECO:0000256" key="4">
    <source>
        <dbReference type="ARBA" id="ARBA00022730"/>
    </source>
</evidence>
<name>A0A3A9ASJ6_9FIRM</name>
<proteinExistence type="inferred from homology"/>
<keyword evidence="4 10" id="KW-0699">rRNA-binding</keyword>
<evidence type="ECO:0000313" key="16">
    <source>
        <dbReference type="Proteomes" id="UP000280696"/>
    </source>
</evidence>
<evidence type="ECO:0000256" key="2">
    <source>
        <dbReference type="ARBA" id="ARBA00009451"/>
    </source>
</evidence>